<dbReference type="AlphaFoldDB" id="A0A0I9N5T0"/>
<name>A0A0I9N5T0_BRUMA</name>
<accession>A0A0I9N5T0</accession>
<proteinExistence type="predicted"/>
<organism evidence="1">
    <name type="scientific">Brugia malayi</name>
    <name type="common">Filarial nematode worm</name>
    <dbReference type="NCBI Taxonomy" id="6279"/>
    <lineage>
        <taxon>Eukaryota</taxon>
        <taxon>Metazoa</taxon>
        <taxon>Ecdysozoa</taxon>
        <taxon>Nematoda</taxon>
        <taxon>Chromadorea</taxon>
        <taxon>Rhabditida</taxon>
        <taxon>Spirurina</taxon>
        <taxon>Spiruromorpha</taxon>
        <taxon>Filarioidea</taxon>
        <taxon>Onchocercidae</taxon>
        <taxon>Brugia</taxon>
    </lineage>
</organism>
<reference evidence="1" key="2">
    <citation type="submission" date="2012-12" db="EMBL/GenBank/DDBJ databases">
        <authorList>
            <person name="Gao Y.W."/>
            <person name="Fan S.T."/>
            <person name="Sun H.T."/>
            <person name="Wang Z."/>
            <person name="Gao X.L."/>
            <person name="Li Y.G."/>
            <person name="Wang T.C."/>
            <person name="Zhang K."/>
            <person name="Xu W.W."/>
            <person name="Yu Z.J."/>
            <person name="Xia X.Z."/>
        </authorList>
    </citation>
    <scope>NUCLEOTIDE SEQUENCE</scope>
    <source>
        <strain evidence="1">FR3</strain>
    </source>
</reference>
<dbReference type="WormBase" id="Bm5609">
    <property type="protein sequence ID" value="BM43821"/>
    <property type="gene ID" value="WBGene00225870"/>
</dbReference>
<gene>
    <name evidence="1 2" type="ORF">Bm5609</name>
    <name evidence="1" type="ORF">BM_Bm5609</name>
</gene>
<dbReference type="EMBL" id="LN856981">
    <property type="protein sequence ID" value="CTP81399.1"/>
    <property type="molecule type" value="Genomic_DNA"/>
</dbReference>
<protein>
    <submittedName>
        <fullName evidence="1">Bm5609</fullName>
    </submittedName>
</protein>
<sequence length="156" mass="18187">MQLEKKEDRTVTCPYAEGHSHTVPVCDMPLHLAKCRRLYYKRYGVKTELKRCKYNGCHYVLAPEVMLHELTCHSRTLYQECKRKMTYPPVPLKVLAVRPSQSVAIETSNFVGEKVRFERRYIYMAEIFSCNVADVLQRMTTVCRVKMDAVVVSDTM</sequence>
<reference evidence="1" key="1">
    <citation type="journal article" date="2007" name="Science">
        <title>Draft genome of the filarial nematode parasite Brugia malayi.</title>
        <authorList>
            <person name="Ghedin E."/>
            <person name="Wang S."/>
            <person name="Spiro D."/>
            <person name="Caler E."/>
            <person name="Zhao Q."/>
            <person name="Crabtree J."/>
            <person name="Allen J.E."/>
            <person name="Delcher A.L."/>
            <person name="Guiliano D.B."/>
            <person name="Miranda-Saavedra D."/>
            <person name="Angiuoli S.V."/>
            <person name="Creasy T."/>
            <person name="Amedeo P."/>
            <person name="Haas B."/>
            <person name="El-Sayed N.M."/>
            <person name="Wortman J.R."/>
            <person name="Feldblyum T."/>
            <person name="Tallon L."/>
            <person name="Schatz M."/>
            <person name="Shumway M."/>
            <person name="Koo H."/>
            <person name="Salzberg S.L."/>
            <person name="Schobel S."/>
            <person name="Pertea M."/>
            <person name="Pop M."/>
            <person name="White O."/>
            <person name="Barton G.J."/>
            <person name="Carlow C.K."/>
            <person name="Crawford M.J."/>
            <person name="Daub J."/>
            <person name="Dimmic M.W."/>
            <person name="Estes C.F."/>
            <person name="Foster J.M."/>
            <person name="Ganatra M."/>
            <person name="Gregory W.F."/>
            <person name="Johnson N.M."/>
            <person name="Jin J."/>
            <person name="Komuniecki R."/>
            <person name="Korf I."/>
            <person name="Kumar S."/>
            <person name="Laney S."/>
            <person name="Li B.W."/>
            <person name="Li W."/>
            <person name="Lindblom T.H."/>
            <person name="Lustigman S."/>
            <person name="Ma D."/>
            <person name="Maina C.V."/>
            <person name="Martin D.M."/>
            <person name="McCarter J.P."/>
            <person name="McReynolds L."/>
            <person name="Mitreva M."/>
            <person name="Nutman T.B."/>
            <person name="Parkinson J."/>
            <person name="Peregrin-Alvarez J.M."/>
            <person name="Poole C."/>
            <person name="Ren Q."/>
            <person name="Saunders L."/>
            <person name="Sluder A.E."/>
            <person name="Smith K."/>
            <person name="Stanke M."/>
            <person name="Unnasch T.R."/>
            <person name="Ware J."/>
            <person name="Wei A.D."/>
            <person name="Weil G."/>
            <person name="Williams D.J."/>
            <person name="Zhang Y."/>
            <person name="Williams S.A."/>
            <person name="Fraser-Liggett C."/>
            <person name="Slatko B."/>
            <person name="Blaxter M.L."/>
            <person name="Scott A.L."/>
        </authorList>
    </citation>
    <scope>NUCLEOTIDE SEQUENCE</scope>
    <source>
        <strain evidence="1">FR3</strain>
    </source>
</reference>
<evidence type="ECO:0000313" key="2">
    <source>
        <dbReference type="WormBase" id="Bm5609"/>
    </source>
</evidence>
<evidence type="ECO:0000313" key="1">
    <source>
        <dbReference type="EMBL" id="CTP81399.1"/>
    </source>
</evidence>